<dbReference type="HOGENOM" id="CLU_003155_0_0_1"/>
<evidence type="ECO:0000313" key="10">
    <source>
        <dbReference type="Proteomes" id="UP000015100"/>
    </source>
</evidence>
<evidence type="ECO:0000313" key="9">
    <source>
        <dbReference type="EMBL" id="EPS45433.1"/>
    </source>
</evidence>
<comment type="catalytic activity">
    <reaction evidence="1">
        <text>Thiol-dependent hydrolysis of ester, thioester, amide, peptide and isopeptide bonds formed by the C-terminal Gly of ubiquitin (a 76-residue protein attached to proteins as an intracellular targeting signal).</text>
        <dbReference type="EC" id="3.4.19.12"/>
    </reaction>
</comment>
<dbReference type="Gene3D" id="3.90.70.10">
    <property type="entry name" value="Cysteine proteinases"/>
    <property type="match status" value="2"/>
</dbReference>
<dbReference type="Pfam" id="PF13446">
    <property type="entry name" value="RPT"/>
    <property type="match status" value="3"/>
</dbReference>
<dbReference type="OrthoDB" id="2420415at2759"/>
<dbReference type="GO" id="GO:0070628">
    <property type="term" value="F:proteasome binding"/>
    <property type="evidence" value="ECO:0007669"/>
    <property type="project" value="TreeGrafter"/>
</dbReference>
<dbReference type="InterPro" id="IPR018200">
    <property type="entry name" value="USP_CS"/>
</dbReference>
<keyword evidence="3" id="KW-0645">Protease</keyword>
<feature type="region of interest" description="Disordered" evidence="7">
    <location>
        <begin position="1"/>
        <end position="24"/>
    </location>
</feature>
<keyword evidence="4" id="KW-0833">Ubl conjugation pathway</keyword>
<dbReference type="Pfam" id="PF00443">
    <property type="entry name" value="UCH"/>
    <property type="match status" value="2"/>
</dbReference>
<dbReference type="PANTHER" id="PTHR43982:SF6">
    <property type="entry name" value="UBIQUITIN CARBOXYL-TERMINAL HYDROLASE 2-RELATED"/>
    <property type="match status" value="1"/>
</dbReference>
<evidence type="ECO:0000256" key="4">
    <source>
        <dbReference type="ARBA" id="ARBA00022786"/>
    </source>
</evidence>
<comment type="caution">
    <text evidence="9">The sequence shown here is derived from an EMBL/GenBank/DDBJ whole genome shotgun (WGS) entry which is preliminary data.</text>
</comment>
<evidence type="ECO:0000256" key="7">
    <source>
        <dbReference type="SAM" id="MobiDB-lite"/>
    </source>
</evidence>
<dbReference type="Proteomes" id="UP000015100">
    <property type="component" value="Unassembled WGS sequence"/>
</dbReference>
<organism evidence="9 10">
    <name type="scientific">Dactylellina haptotyla (strain CBS 200.50)</name>
    <name type="common">Nematode-trapping fungus</name>
    <name type="synonym">Monacrosporium haptotylum</name>
    <dbReference type="NCBI Taxonomy" id="1284197"/>
    <lineage>
        <taxon>Eukaryota</taxon>
        <taxon>Fungi</taxon>
        <taxon>Dikarya</taxon>
        <taxon>Ascomycota</taxon>
        <taxon>Pezizomycotina</taxon>
        <taxon>Orbiliomycetes</taxon>
        <taxon>Orbiliales</taxon>
        <taxon>Orbiliaceae</taxon>
        <taxon>Dactylellina</taxon>
    </lineage>
</organism>
<keyword evidence="5" id="KW-0378">Hydrolase</keyword>
<gene>
    <name evidence="9" type="ORF">H072_565</name>
</gene>
<dbReference type="SUPFAM" id="SSF54001">
    <property type="entry name" value="Cysteine proteinases"/>
    <property type="match status" value="1"/>
</dbReference>
<dbReference type="InterPro" id="IPR001394">
    <property type="entry name" value="Peptidase_C19_UCH"/>
</dbReference>
<dbReference type="InterPro" id="IPR044635">
    <property type="entry name" value="UBP14-like"/>
</dbReference>
<feature type="domain" description="USP" evidence="8">
    <location>
        <begin position="627"/>
        <end position="1252"/>
    </location>
</feature>
<dbReference type="OMA" id="MDIGDAY"/>
<keyword evidence="10" id="KW-1185">Reference proteome</keyword>
<dbReference type="InterPro" id="IPR038765">
    <property type="entry name" value="Papain-like_cys_pep_sf"/>
</dbReference>
<feature type="compositionally biased region" description="Basic and acidic residues" evidence="7">
    <location>
        <begin position="820"/>
        <end position="838"/>
    </location>
</feature>
<evidence type="ECO:0000256" key="3">
    <source>
        <dbReference type="ARBA" id="ARBA00022670"/>
    </source>
</evidence>
<dbReference type="CDD" id="cd02666">
    <property type="entry name" value="Peptidase_C19J"/>
    <property type="match status" value="1"/>
</dbReference>
<reference evidence="10" key="2">
    <citation type="submission" date="2013-04" db="EMBL/GenBank/DDBJ databases">
        <title>Genomic mechanisms accounting for the adaptation to parasitism in nematode-trapping fungi.</title>
        <authorList>
            <person name="Ahren D.G."/>
        </authorList>
    </citation>
    <scope>NUCLEOTIDE SEQUENCE [LARGE SCALE GENOMIC DNA]</scope>
    <source>
        <strain evidence="10">CBS 200.50</strain>
    </source>
</reference>
<proteinExistence type="predicted"/>
<name>S8C129_DACHA</name>
<dbReference type="STRING" id="1284197.S8C129"/>
<evidence type="ECO:0000256" key="2">
    <source>
        <dbReference type="ARBA" id="ARBA00012759"/>
    </source>
</evidence>
<keyword evidence="6" id="KW-0788">Thiol protease</keyword>
<dbReference type="GO" id="GO:0016579">
    <property type="term" value="P:protein deubiquitination"/>
    <property type="evidence" value="ECO:0007669"/>
    <property type="project" value="InterPro"/>
</dbReference>
<dbReference type="PROSITE" id="PS50235">
    <property type="entry name" value="USP_3"/>
    <property type="match status" value="1"/>
</dbReference>
<evidence type="ECO:0000256" key="1">
    <source>
        <dbReference type="ARBA" id="ARBA00000707"/>
    </source>
</evidence>
<evidence type="ECO:0000256" key="6">
    <source>
        <dbReference type="ARBA" id="ARBA00022807"/>
    </source>
</evidence>
<accession>S8C129</accession>
<dbReference type="InterPro" id="IPR025305">
    <property type="entry name" value="UCH_repeat_domain"/>
</dbReference>
<reference evidence="9 10" key="1">
    <citation type="journal article" date="2013" name="PLoS Genet.">
        <title>Genomic mechanisms accounting for the adaptation to parasitism in nematode-trapping fungi.</title>
        <authorList>
            <person name="Meerupati T."/>
            <person name="Andersson K.M."/>
            <person name="Friman E."/>
            <person name="Kumar D."/>
            <person name="Tunlid A."/>
            <person name="Ahren D."/>
        </authorList>
    </citation>
    <scope>NUCLEOTIDE SEQUENCE [LARGE SCALE GENOMIC DNA]</scope>
    <source>
        <strain evidence="9 10">CBS 200.50</strain>
    </source>
</reference>
<dbReference type="PANTHER" id="PTHR43982">
    <property type="entry name" value="UBIQUITIN CARBOXYL-TERMINAL HYDROLASE"/>
    <property type="match status" value="1"/>
</dbReference>
<dbReference type="EC" id="3.4.19.12" evidence="2"/>
<dbReference type="EMBL" id="AQGS01000016">
    <property type="protein sequence ID" value="EPS45433.1"/>
    <property type="molecule type" value="Genomic_DNA"/>
</dbReference>
<dbReference type="eggNOG" id="KOG1863">
    <property type="taxonomic scope" value="Eukaryota"/>
</dbReference>
<dbReference type="GO" id="GO:0061136">
    <property type="term" value="P:regulation of proteasomal protein catabolic process"/>
    <property type="evidence" value="ECO:0007669"/>
    <property type="project" value="TreeGrafter"/>
</dbReference>
<feature type="region of interest" description="Disordered" evidence="7">
    <location>
        <begin position="782"/>
        <end position="856"/>
    </location>
</feature>
<evidence type="ECO:0000256" key="5">
    <source>
        <dbReference type="ARBA" id="ARBA00022801"/>
    </source>
</evidence>
<dbReference type="PROSITE" id="PS00972">
    <property type="entry name" value="USP_1"/>
    <property type="match status" value="1"/>
</dbReference>
<feature type="region of interest" description="Disordered" evidence="7">
    <location>
        <begin position="876"/>
        <end position="915"/>
    </location>
</feature>
<feature type="compositionally biased region" description="Pro residues" evidence="7">
    <location>
        <begin position="889"/>
        <end position="907"/>
    </location>
</feature>
<dbReference type="GO" id="GO:0004843">
    <property type="term" value="F:cysteine-type deubiquitinase activity"/>
    <property type="evidence" value="ECO:0007669"/>
    <property type="project" value="UniProtKB-EC"/>
</dbReference>
<sequence length="1291" mass="146952">MRVDGPASAAHVPPNNGPGKTSPRLYTDIITYNPYNNGLNVLSDLPPEYKPNARAAYERSAHNHLFILKPNQSHKSPFPTEAGARHVVAAVCQICRKHIEVILEHDTTAEVKSTCPTPQNDLHHFRYDHARSGPFVSKDTKEERPGEVDVRCFDCTNPGCKTRLTIIFKSRRVTEHFRTLLTDTKVLWVRNQDAMARFPERFVDPNAPPESNPKPIARAVPTPAMVIKTMRQVIGGVTARKERRHIPRGNVRFLTQLGDECMEIMKNLGFVVEDEELIPPVLPPEDGPLLQDEMSRVFDDWDVELMILAQLNDIDSTLFHPIRAEGELKKLLGCTSYDTGTRRQVIDLTSLEHPMYASLGAQSDFSDRLLFWAYKRQKECDPVNAAYYFDCITDLANGRKSEDLQLEVATLRSQGEFTSTDVRNAYNDIGIIPGNKDENYIIGCFHARLSDAPRQEASLRESLGIIGRAIGNQNIINVSHRVVMDITQAYRKLGIEHNTESEYIQGIFEFQLNENPNDSTNLWAALRVIAETRKDHRLLSLCDMHDSGVEFMDYQTAMARLGVNENMSDENVIAIYEINAKELPSQVGSLRNALKVMAETRSSRALHHYVITGSKDLLSRGTNDWPVGLENIGNTCYLNSLLQYYFTVKPLRELVLDFQKHEEDEISEAVLERKRVGGRKVTQHEIEQAKRFAHCLKRLFNDMMTNSGTYVKPEHELAELALNSIRDEPSARKRSIAWEEEEVGDGFIGPRLPPGMILNDQDDDNLPFSMDIDEKPVNSRLHVVNNSNNDDRSSEGTLVGDGENPPVYEEQGYVVVDGKQPGEKEDPAQVVGSEEKTGENTILAPTPRDGRLHNLDTMSIDDDSVVPLLQQEDDENMLDAPGNSEKPLPLIPPPPPPDRPPPIPPRPNQKHNRKVSTTFSLGRQQDVTECIENVMFQLEAALKPEGHDEDGEQLDIIKKLFYGKTQQTLEFSTPAETRLKEERFQHLIVDVAEPGRDIYDALDNHFDASIVELEGKQARRHLSLTELPAILQIQVQRVQFNRETKQPYKSNAPLTFKDTIYLDRYMASGEDDKALMGRREQDWKWKAELEKLQKRRAELTVEVENLKLPEALDATRMYLEEINQLAAAEDDEELVVVPSGLLLELDHHKDRIALELRTIDANIKDITSKIAQQFTDMRKYGYRIHSIFFHKGTVNWGHYWIYIYDYESGYYRKYNDNTVSKPTDEREMYKTGAEDKKDHNPPNPYFLVYVREDRTNLMEAVCRNIEQDPMQFLQPLGSDVVMEGDGQVKGG</sequence>
<evidence type="ECO:0000259" key="8">
    <source>
        <dbReference type="PROSITE" id="PS50235"/>
    </source>
</evidence>
<dbReference type="InterPro" id="IPR028889">
    <property type="entry name" value="USP"/>
</dbReference>
<dbReference type="GO" id="GO:0043161">
    <property type="term" value="P:proteasome-mediated ubiquitin-dependent protein catabolic process"/>
    <property type="evidence" value="ECO:0007669"/>
    <property type="project" value="InterPro"/>
</dbReference>
<protein>
    <recommendedName>
        <fullName evidence="2">ubiquitinyl hydrolase 1</fullName>
        <ecNumber evidence="2">3.4.19.12</ecNumber>
    </recommendedName>
</protein>